<proteinExistence type="predicted"/>
<dbReference type="Pfam" id="PF01408">
    <property type="entry name" value="GFO_IDH_MocA"/>
    <property type="match status" value="1"/>
</dbReference>
<accession>A0A8J8Q007</accession>
<feature type="domain" description="GFO/IDH/MocA-like oxidoreductase" evidence="2">
    <location>
        <begin position="134"/>
        <end position="255"/>
    </location>
</feature>
<evidence type="ECO:0000259" key="2">
    <source>
        <dbReference type="Pfam" id="PF22725"/>
    </source>
</evidence>
<dbReference type="Pfam" id="PF22725">
    <property type="entry name" value="GFO_IDH_MocA_C3"/>
    <property type="match status" value="1"/>
</dbReference>
<comment type="caution">
    <text evidence="3">The sequence shown here is derived from an EMBL/GenBank/DDBJ whole genome shotgun (WGS) entry which is preliminary data.</text>
</comment>
<dbReference type="PANTHER" id="PTHR43377:SF1">
    <property type="entry name" value="BILIVERDIN REDUCTASE A"/>
    <property type="match status" value="1"/>
</dbReference>
<dbReference type="Gene3D" id="3.40.50.720">
    <property type="entry name" value="NAD(P)-binding Rossmann-like Domain"/>
    <property type="match status" value="1"/>
</dbReference>
<evidence type="ECO:0000313" key="4">
    <source>
        <dbReference type="Proteomes" id="UP000766904"/>
    </source>
</evidence>
<dbReference type="InterPro" id="IPR036291">
    <property type="entry name" value="NAD(P)-bd_dom_sf"/>
</dbReference>
<reference evidence="3" key="1">
    <citation type="submission" date="2017-11" db="EMBL/GenBank/DDBJ databases">
        <authorList>
            <person name="Kajale S.C."/>
            <person name="Sharma A."/>
        </authorList>
    </citation>
    <scope>NUCLEOTIDE SEQUENCE</scope>
    <source>
        <strain evidence="3">LS1_42</strain>
    </source>
</reference>
<dbReference type="Gene3D" id="3.30.360.10">
    <property type="entry name" value="Dihydrodipicolinate Reductase, domain 2"/>
    <property type="match status" value="1"/>
</dbReference>
<keyword evidence="4" id="KW-1185">Reference proteome</keyword>
<dbReference type="PANTHER" id="PTHR43377">
    <property type="entry name" value="BILIVERDIN REDUCTASE A"/>
    <property type="match status" value="1"/>
</dbReference>
<protein>
    <submittedName>
        <fullName evidence="3">Gfo/Idh/MocA family oxidoreductase</fullName>
    </submittedName>
</protein>
<dbReference type="RefSeq" id="WP_148858737.1">
    <property type="nucleotide sequence ID" value="NZ_PHNJ01000007.1"/>
</dbReference>
<dbReference type="SUPFAM" id="SSF51735">
    <property type="entry name" value="NAD(P)-binding Rossmann-fold domains"/>
    <property type="match status" value="1"/>
</dbReference>
<evidence type="ECO:0000259" key="1">
    <source>
        <dbReference type="Pfam" id="PF01408"/>
    </source>
</evidence>
<dbReference type="InterPro" id="IPR051450">
    <property type="entry name" value="Gfo/Idh/MocA_Oxidoreductases"/>
</dbReference>
<dbReference type="GO" id="GO:0000166">
    <property type="term" value="F:nucleotide binding"/>
    <property type="evidence" value="ECO:0007669"/>
    <property type="project" value="InterPro"/>
</dbReference>
<sequence>MTASVEPVSVGILSTAHVHTDEYARLLVDRGDADLVGIADEDPDRGRETAARHGVDYVPDADALLERIDAAVVCSTNARHAAWIDRAADAGVDVLCEKPLAPSLEATREIVERRRERGIALGVAMPLRFSEPAKRAKRALESDEIGDLLSISGTNRGRMPGGWFVDPEESGGGAVMDHTVHIVDLVSHLTGERVEEVYAETGTRFHDIDVEDVNVLSMRLTDGTTFLLDGSWSKPDAWHTWGDATVEFVGREGTIAVDCFDQSVRHTKASGEDEGIRSVFCGTDPNAGLIGDFVTSVADGRDPAVMPEDALEAVAVVEAAYESAATGEPVEVRY</sequence>
<dbReference type="OrthoDB" id="25239at2157"/>
<organism evidence="3 4">
    <name type="scientific">Natronococcus pandeyae</name>
    <dbReference type="NCBI Taxonomy" id="2055836"/>
    <lineage>
        <taxon>Archaea</taxon>
        <taxon>Methanobacteriati</taxon>
        <taxon>Methanobacteriota</taxon>
        <taxon>Stenosarchaea group</taxon>
        <taxon>Halobacteria</taxon>
        <taxon>Halobacteriales</taxon>
        <taxon>Natrialbaceae</taxon>
        <taxon>Natronococcus</taxon>
    </lineage>
</organism>
<dbReference type="InterPro" id="IPR055170">
    <property type="entry name" value="GFO_IDH_MocA-like_dom"/>
</dbReference>
<dbReference type="Proteomes" id="UP000766904">
    <property type="component" value="Unassembled WGS sequence"/>
</dbReference>
<dbReference type="EMBL" id="PHNJ01000007">
    <property type="protein sequence ID" value="TYL37961.1"/>
    <property type="molecule type" value="Genomic_DNA"/>
</dbReference>
<dbReference type="AlphaFoldDB" id="A0A8J8Q007"/>
<dbReference type="SUPFAM" id="SSF55347">
    <property type="entry name" value="Glyceraldehyde-3-phosphate dehydrogenase-like, C-terminal domain"/>
    <property type="match status" value="1"/>
</dbReference>
<evidence type="ECO:0000313" key="3">
    <source>
        <dbReference type="EMBL" id="TYL37961.1"/>
    </source>
</evidence>
<name>A0A8J8Q007_9EURY</name>
<gene>
    <name evidence="3" type="ORF">CV102_14680</name>
</gene>
<feature type="domain" description="Gfo/Idh/MocA-like oxidoreductase N-terminal" evidence="1">
    <location>
        <begin position="21"/>
        <end position="123"/>
    </location>
</feature>
<dbReference type="InterPro" id="IPR000683">
    <property type="entry name" value="Gfo/Idh/MocA-like_OxRdtase_N"/>
</dbReference>